<keyword evidence="2" id="KW-1185">Reference proteome</keyword>
<dbReference type="InParanoid" id="A0A4R5DJP6"/>
<gene>
    <name evidence="1" type="ORF">E1269_05995</name>
</gene>
<organism evidence="1 2">
    <name type="scientific">Jiangella asiatica</name>
    <dbReference type="NCBI Taxonomy" id="2530372"/>
    <lineage>
        <taxon>Bacteria</taxon>
        <taxon>Bacillati</taxon>
        <taxon>Actinomycetota</taxon>
        <taxon>Actinomycetes</taxon>
        <taxon>Jiangellales</taxon>
        <taxon>Jiangellaceae</taxon>
        <taxon>Jiangella</taxon>
    </lineage>
</organism>
<comment type="caution">
    <text evidence="1">The sequence shown here is derived from an EMBL/GenBank/DDBJ whole genome shotgun (WGS) entry which is preliminary data.</text>
</comment>
<sequence length="145" mass="16375">MEFVPSAVAVVALLLALWAAWYVRRAVSEAGRSARTMLGVAGREWFGALFRLSHVSRHRYVLRNDGNSTAYGVRVDVGDLVRHEGAAAIDEFPPGRAEKYMLIQPLQLRVTEIRVTWHDRQDRLDAPRSVRLPLELPTDRSPSEL</sequence>
<proteinExistence type="predicted"/>
<protein>
    <submittedName>
        <fullName evidence="1">Uncharacterized protein</fullName>
    </submittedName>
</protein>
<dbReference type="AlphaFoldDB" id="A0A4R5DJP6"/>
<dbReference type="RefSeq" id="WP_131892376.1">
    <property type="nucleotide sequence ID" value="NZ_SMKZ01000005.1"/>
</dbReference>
<dbReference type="EMBL" id="SMKZ01000005">
    <property type="protein sequence ID" value="TDE13577.1"/>
    <property type="molecule type" value="Genomic_DNA"/>
</dbReference>
<name>A0A4R5DJP6_9ACTN</name>
<reference evidence="1 2" key="1">
    <citation type="submission" date="2019-03" db="EMBL/GenBank/DDBJ databases">
        <title>Draft genome sequences of novel Actinobacteria.</title>
        <authorList>
            <person name="Sahin N."/>
            <person name="Ay H."/>
            <person name="Saygin H."/>
        </authorList>
    </citation>
    <scope>NUCLEOTIDE SEQUENCE [LARGE SCALE GENOMIC DNA]</scope>
    <source>
        <strain evidence="1 2">5K138</strain>
    </source>
</reference>
<evidence type="ECO:0000313" key="1">
    <source>
        <dbReference type="EMBL" id="TDE13577.1"/>
    </source>
</evidence>
<dbReference type="OrthoDB" id="5195963at2"/>
<accession>A0A4R5DJP6</accession>
<dbReference type="Proteomes" id="UP000294739">
    <property type="component" value="Unassembled WGS sequence"/>
</dbReference>
<evidence type="ECO:0000313" key="2">
    <source>
        <dbReference type="Proteomes" id="UP000294739"/>
    </source>
</evidence>